<evidence type="ECO:0000256" key="1">
    <source>
        <dbReference type="SAM" id="MobiDB-lite"/>
    </source>
</evidence>
<accession>A0AAD9V2J5</accession>
<name>A0AAD9V2J5_ACRCE</name>
<dbReference type="Proteomes" id="UP001249851">
    <property type="component" value="Unassembled WGS sequence"/>
</dbReference>
<feature type="compositionally biased region" description="Basic and acidic residues" evidence="1">
    <location>
        <begin position="72"/>
        <end position="83"/>
    </location>
</feature>
<feature type="compositionally biased region" description="Basic and acidic residues" evidence="1">
    <location>
        <begin position="91"/>
        <end position="100"/>
    </location>
</feature>
<sequence>MEWTEERDVFLCREVLLLDPFQYPYRSKERGDVWGQVAINLNSSNHPKFKGSKHSVRDTLTLLQSRYKKKMKQEEKKASEPSRNKGSSTQVKKDKEAAEE</sequence>
<organism evidence="2 3">
    <name type="scientific">Acropora cervicornis</name>
    <name type="common">Staghorn coral</name>
    <dbReference type="NCBI Taxonomy" id="6130"/>
    <lineage>
        <taxon>Eukaryota</taxon>
        <taxon>Metazoa</taxon>
        <taxon>Cnidaria</taxon>
        <taxon>Anthozoa</taxon>
        <taxon>Hexacorallia</taxon>
        <taxon>Scleractinia</taxon>
        <taxon>Astrocoeniina</taxon>
        <taxon>Acroporidae</taxon>
        <taxon>Acropora</taxon>
    </lineage>
</organism>
<evidence type="ECO:0000313" key="3">
    <source>
        <dbReference type="Proteomes" id="UP001249851"/>
    </source>
</evidence>
<gene>
    <name evidence="2" type="ORF">P5673_018537</name>
</gene>
<evidence type="ECO:0000313" key="2">
    <source>
        <dbReference type="EMBL" id="KAK2558919.1"/>
    </source>
</evidence>
<comment type="caution">
    <text evidence="2">The sequence shown here is derived from an EMBL/GenBank/DDBJ whole genome shotgun (WGS) entry which is preliminary data.</text>
</comment>
<reference evidence="2" key="1">
    <citation type="journal article" date="2023" name="G3 (Bethesda)">
        <title>Whole genome assembly and annotation of the endangered Caribbean coral Acropora cervicornis.</title>
        <authorList>
            <person name="Selwyn J.D."/>
            <person name="Vollmer S.V."/>
        </authorList>
    </citation>
    <scope>NUCLEOTIDE SEQUENCE</scope>
    <source>
        <strain evidence="2">K2</strain>
    </source>
</reference>
<reference evidence="2" key="2">
    <citation type="journal article" date="2023" name="Science">
        <title>Genomic signatures of disease resistance in endangered staghorn corals.</title>
        <authorList>
            <person name="Vollmer S.V."/>
            <person name="Selwyn J.D."/>
            <person name="Despard B.A."/>
            <person name="Roesel C.L."/>
        </authorList>
    </citation>
    <scope>NUCLEOTIDE SEQUENCE</scope>
    <source>
        <strain evidence="2">K2</strain>
    </source>
</reference>
<dbReference type="AlphaFoldDB" id="A0AAD9V2J5"/>
<keyword evidence="3" id="KW-1185">Reference proteome</keyword>
<protein>
    <submittedName>
        <fullName evidence="2">Uncharacterized protein</fullName>
    </submittedName>
</protein>
<proteinExistence type="predicted"/>
<feature type="region of interest" description="Disordered" evidence="1">
    <location>
        <begin position="67"/>
        <end position="100"/>
    </location>
</feature>
<dbReference type="EMBL" id="JARQWQ010000042">
    <property type="protein sequence ID" value="KAK2558919.1"/>
    <property type="molecule type" value="Genomic_DNA"/>
</dbReference>